<dbReference type="HOGENOM" id="CLU_109451_0_0_1"/>
<dbReference type="RefSeq" id="XP_009251407.1">
    <property type="nucleotide sequence ID" value="XM_009253132.1"/>
</dbReference>
<dbReference type="AlphaFoldDB" id="K3VUZ3"/>
<proteinExistence type="predicted"/>
<dbReference type="GeneID" id="20358632"/>
<name>K3VUZ3_FUSPC</name>
<accession>K3VUZ3</accession>
<dbReference type="Proteomes" id="UP000007978">
    <property type="component" value="Chromosome 1"/>
</dbReference>
<evidence type="ECO:0000313" key="2">
    <source>
        <dbReference type="Proteomes" id="UP000007978"/>
    </source>
</evidence>
<organism evidence="1 2">
    <name type="scientific">Fusarium pseudograminearum (strain CS3096)</name>
    <name type="common">Wheat and barley crown-rot fungus</name>
    <dbReference type="NCBI Taxonomy" id="1028729"/>
    <lineage>
        <taxon>Eukaryota</taxon>
        <taxon>Fungi</taxon>
        <taxon>Dikarya</taxon>
        <taxon>Ascomycota</taxon>
        <taxon>Pezizomycotina</taxon>
        <taxon>Sordariomycetes</taxon>
        <taxon>Hypocreomycetidae</taxon>
        <taxon>Hypocreales</taxon>
        <taxon>Nectriaceae</taxon>
        <taxon>Fusarium</taxon>
    </lineage>
</organism>
<dbReference type="KEGG" id="fpu:FPSE_00012"/>
<dbReference type="eggNOG" id="ENOG502RJAK">
    <property type="taxonomic scope" value="Eukaryota"/>
</dbReference>
<dbReference type="OrthoDB" id="4969524at2759"/>
<reference evidence="1 2" key="1">
    <citation type="journal article" date="2012" name="PLoS Pathog.">
        <title>Comparative pathogenomics reveals horizontally acquired novel virulence genes in fungi infecting cereal hosts.</title>
        <authorList>
            <person name="Gardiner D.M."/>
            <person name="McDonald M.C."/>
            <person name="Covarelli L."/>
            <person name="Solomon P.S."/>
            <person name="Rusu A.G."/>
            <person name="Marshall M."/>
            <person name="Kazan K."/>
            <person name="Chakraborty S."/>
            <person name="McDonald B.A."/>
            <person name="Manners J.M."/>
        </authorList>
    </citation>
    <scope>NUCLEOTIDE SEQUENCE [LARGE SCALE GENOMIC DNA]</scope>
    <source>
        <strain evidence="1 2">CS3096</strain>
    </source>
</reference>
<sequence>MDLASLIDSTWIVKRPLIQGSDRYKNKNNDRDGSSEVSSPLDQTLKYTLPTWYRHSHVVHTVDFRVSQIHERNKGDMQSGIFIQTHITKMHGRLLMPVQSPDSGQYTLCAIGCMYKKDHETSFNRLLGLVPLPQDRNRTDSVPWGYRNDDDQELPHKDSAGWVTAVIQVLGTHNLLVEEEPNDWYIDERGVFQERGRENTAVRDTIYCGISTIVKHKSDN</sequence>
<evidence type="ECO:0000313" key="1">
    <source>
        <dbReference type="EMBL" id="EKJ79732.1"/>
    </source>
</evidence>
<protein>
    <submittedName>
        <fullName evidence="1">Uncharacterized protein</fullName>
    </submittedName>
</protein>
<keyword evidence="2" id="KW-1185">Reference proteome</keyword>
<gene>
    <name evidence="1" type="ORF">FPSE_00012</name>
</gene>
<dbReference type="EMBL" id="AFNW01000003">
    <property type="protein sequence ID" value="EKJ79732.1"/>
    <property type="molecule type" value="Genomic_DNA"/>
</dbReference>
<comment type="caution">
    <text evidence="1">The sequence shown here is derived from an EMBL/GenBank/DDBJ whole genome shotgun (WGS) entry which is preliminary data.</text>
</comment>